<dbReference type="InterPro" id="IPR051532">
    <property type="entry name" value="Ester_Hydrolysis_Enzymes"/>
</dbReference>
<evidence type="ECO:0000313" key="4">
    <source>
        <dbReference type="EMBL" id="MEX0426564.1"/>
    </source>
</evidence>
<feature type="transmembrane region" description="Helical" evidence="2">
    <location>
        <begin position="15"/>
        <end position="44"/>
    </location>
</feature>
<evidence type="ECO:0000313" key="5">
    <source>
        <dbReference type="Proteomes" id="UP001556631"/>
    </source>
</evidence>
<dbReference type="Gene3D" id="3.40.50.1110">
    <property type="entry name" value="SGNH hydrolase"/>
    <property type="match status" value="1"/>
</dbReference>
<dbReference type="Pfam" id="PF13472">
    <property type="entry name" value="Lipase_GDSL_2"/>
    <property type="match status" value="1"/>
</dbReference>
<evidence type="ECO:0000259" key="3">
    <source>
        <dbReference type="Pfam" id="PF13472"/>
    </source>
</evidence>
<name>A0ABV3SUF1_9ACTN</name>
<dbReference type="InterPro" id="IPR036514">
    <property type="entry name" value="SGNH_hydro_sf"/>
</dbReference>
<comment type="caution">
    <text evidence="4">The sequence shown here is derived from an EMBL/GenBank/DDBJ whole genome shotgun (WGS) entry which is preliminary data.</text>
</comment>
<dbReference type="GO" id="GO:0016787">
    <property type="term" value="F:hydrolase activity"/>
    <property type="evidence" value="ECO:0007669"/>
    <property type="project" value="UniProtKB-KW"/>
</dbReference>
<dbReference type="RefSeq" id="WP_367991288.1">
    <property type="nucleotide sequence ID" value="NZ_JBFPJR010000004.1"/>
</dbReference>
<dbReference type="PANTHER" id="PTHR30383">
    <property type="entry name" value="THIOESTERASE 1/PROTEASE 1/LYSOPHOSPHOLIPASE L1"/>
    <property type="match status" value="1"/>
</dbReference>
<sequence length="314" mass="32482">MSARPDPTPSQEAKWLGLVAATAGVAGAVGVIGAAAGAGFVTLLKRQAAHARDVIGKPLGETAPDADKTYKKTYGGTPVELLLLGDSIAAGLGAETPKGTLGARLAKGIAKRTERPVRLRTEAVVGAETSMVAEQVAGLPPTYRPDVAVVIVGGNDVTHRVPASESVADLVEIVSTLRERGAQVVVGTCPDVGAVRPLPQPLRTLGRRVARQLAERQAEGALAAGAHVVSLAEVVGPFFITNPDEMFSIDRFHPSAAGYKRTAKAMLPSVLAALGYVEEVPFGHLLPISEPVPEAAADDPEPDNPGRSGRSTRE</sequence>
<dbReference type="CDD" id="cd01836">
    <property type="entry name" value="FeeA_FeeB_like"/>
    <property type="match status" value="1"/>
</dbReference>
<evidence type="ECO:0000256" key="1">
    <source>
        <dbReference type="SAM" id="MobiDB-lite"/>
    </source>
</evidence>
<keyword evidence="4" id="KW-0378">Hydrolase</keyword>
<feature type="domain" description="SGNH hydrolase-type esterase" evidence="3">
    <location>
        <begin position="83"/>
        <end position="261"/>
    </location>
</feature>
<keyword evidence="2" id="KW-0812">Transmembrane</keyword>
<organism evidence="4 5">
    <name type="scientific">Nocardioides eburneus</name>
    <dbReference type="NCBI Taxonomy" id="3231482"/>
    <lineage>
        <taxon>Bacteria</taxon>
        <taxon>Bacillati</taxon>
        <taxon>Actinomycetota</taxon>
        <taxon>Actinomycetes</taxon>
        <taxon>Propionibacteriales</taxon>
        <taxon>Nocardioidaceae</taxon>
        <taxon>Nocardioides</taxon>
    </lineage>
</organism>
<dbReference type="Proteomes" id="UP001556631">
    <property type="component" value="Unassembled WGS sequence"/>
</dbReference>
<evidence type="ECO:0000256" key="2">
    <source>
        <dbReference type="SAM" id="Phobius"/>
    </source>
</evidence>
<dbReference type="PANTHER" id="PTHR30383:SF5">
    <property type="entry name" value="SGNH HYDROLASE-TYPE ESTERASE DOMAIN-CONTAINING PROTEIN"/>
    <property type="match status" value="1"/>
</dbReference>
<proteinExistence type="predicted"/>
<reference evidence="4 5" key="1">
    <citation type="submission" date="2024-07" db="EMBL/GenBank/DDBJ databases">
        <authorList>
            <person name="Lee S."/>
            <person name="Kang M."/>
        </authorList>
    </citation>
    <scope>NUCLEOTIDE SEQUENCE [LARGE SCALE GENOMIC DNA]</scope>
    <source>
        <strain evidence="4 5">DS6</strain>
    </source>
</reference>
<protein>
    <submittedName>
        <fullName evidence="4">SGNH/GDSL hydrolase family protein</fullName>
    </submittedName>
</protein>
<keyword evidence="5" id="KW-1185">Reference proteome</keyword>
<feature type="region of interest" description="Disordered" evidence="1">
    <location>
        <begin position="291"/>
        <end position="314"/>
    </location>
</feature>
<dbReference type="EMBL" id="JBFPJR010000004">
    <property type="protein sequence ID" value="MEX0426564.1"/>
    <property type="molecule type" value="Genomic_DNA"/>
</dbReference>
<accession>A0ABV3SUF1</accession>
<dbReference type="InterPro" id="IPR013830">
    <property type="entry name" value="SGNH_hydro"/>
</dbReference>
<dbReference type="SUPFAM" id="SSF52266">
    <property type="entry name" value="SGNH hydrolase"/>
    <property type="match status" value="1"/>
</dbReference>
<gene>
    <name evidence="4" type="ORF">AB3X52_02955</name>
</gene>
<keyword evidence="2" id="KW-1133">Transmembrane helix</keyword>
<keyword evidence="2" id="KW-0472">Membrane</keyword>